<dbReference type="Proteomes" id="UP000037505">
    <property type="component" value="Unassembled WGS sequence"/>
</dbReference>
<comment type="caution">
    <text evidence="1">The sequence shown here is derived from an EMBL/GenBank/DDBJ whole genome shotgun (WGS) entry which is preliminary data.</text>
</comment>
<proteinExistence type="predicted"/>
<dbReference type="EMBL" id="JNOM01000304">
    <property type="protein sequence ID" value="KNG82931.1"/>
    <property type="molecule type" value="Genomic_DNA"/>
</dbReference>
<gene>
    <name evidence="1" type="ORF">ANOM_007953</name>
</gene>
<reference evidence="1 2" key="1">
    <citation type="submission" date="2014-06" db="EMBL/GenBank/DDBJ databases">
        <title>The Genome of the Aflatoxigenic Filamentous Fungus Aspergillus nomius.</title>
        <authorList>
            <person name="Moore M.G."/>
            <person name="Shannon B.M."/>
            <person name="Brian M.M."/>
        </authorList>
    </citation>
    <scope>NUCLEOTIDE SEQUENCE [LARGE SCALE GENOMIC DNA]</scope>
    <source>
        <strain evidence="1 2">NRRL 13137</strain>
    </source>
</reference>
<dbReference type="GeneID" id="26809757"/>
<organism evidence="1 2">
    <name type="scientific">Aspergillus nomiae NRRL (strain ATCC 15546 / NRRL 13137 / CBS 260.88 / M93)</name>
    <dbReference type="NCBI Taxonomy" id="1509407"/>
    <lineage>
        <taxon>Eukaryota</taxon>
        <taxon>Fungi</taxon>
        <taxon>Dikarya</taxon>
        <taxon>Ascomycota</taxon>
        <taxon>Pezizomycotina</taxon>
        <taxon>Eurotiomycetes</taxon>
        <taxon>Eurotiomycetidae</taxon>
        <taxon>Eurotiales</taxon>
        <taxon>Aspergillaceae</taxon>
        <taxon>Aspergillus</taxon>
        <taxon>Aspergillus subgen. Circumdati</taxon>
    </lineage>
</organism>
<evidence type="ECO:0000313" key="1">
    <source>
        <dbReference type="EMBL" id="KNG82931.1"/>
    </source>
</evidence>
<sequence>MADIEKPYSTSAFNSLPELHHAHEDFVANGGPELVNNVLGPLIVQHRLEFTLGVGLLHRHFDLSDKEKLVEFNNVSMPWMHQQGDRHSGGRILPCAWMIDGTGLVPYEFYFSPVCHDTKADLAVMAPFLHDFIRCIKDEGLKETIGLRLFPRPGFTGALEMTEGRANINLTPDQVMCNLSLNLISMN</sequence>
<dbReference type="OrthoDB" id="2322999at2759"/>
<keyword evidence="2" id="KW-1185">Reference proteome</keyword>
<dbReference type="STRING" id="1509407.A0A0L1ITQ7"/>
<dbReference type="RefSeq" id="XP_015403854.1">
    <property type="nucleotide sequence ID" value="XM_015553209.1"/>
</dbReference>
<protein>
    <submittedName>
        <fullName evidence="1">Uncharacterized protein</fullName>
    </submittedName>
</protein>
<name>A0A0L1ITQ7_ASPN3</name>
<accession>A0A0L1ITQ7</accession>
<dbReference type="AlphaFoldDB" id="A0A0L1ITQ7"/>
<evidence type="ECO:0000313" key="2">
    <source>
        <dbReference type="Proteomes" id="UP000037505"/>
    </source>
</evidence>